<feature type="region of interest" description="Disordered" evidence="1">
    <location>
        <begin position="1"/>
        <end position="34"/>
    </location>
</feature>
<name>A0A4Y2JV52_ARAVE</name>
<evidence type="ECO:0000313" key="3">
    <source>
        <dbReference type="Proteomes" id="UP000499080"/>
    </source>
</evidence>
<dbReference type="EMBL" id="BGPR01003950">
    <property type="protein sequence ID" value="GBM94233.1"/>
    <property type="molecule type" value="Genomic_DNA"/>
</dbReference>
<reference evidence="2 3" key="1">
    <citation type="journal article" date="2019" name="Sci. Rep.">
        <title>Orb-weaving spider Araneus ventricosus genome elucidates the spidroin gene catalogue.</title>
        <authorList>
            <person name="Kono N."/>
            <person name="Nakamura H."/>
            <person name="Ohtoshi R."/>
            <person name="Moran D.A.P."/>
            <person name="Shinohara A."/>
            <person name="Yoshida Y."/>
            <person name="Fujiwara M."/>
            <person name="Mori M."/>
            <person name="Tomita M."/>
            <person name="Arakawa K."/>
        </authorList>
    </citation>
    <scope>NUCLEOTIDE SEQUENCE [LARGE SCALE GENOMIC DNA]</scope>
</reference>
<gene>
    <name evidence="2" type="ORF">AVEN_154444_1</name>
</gene>
<evidence type="ECO:0008006" key="4">
    <source>
        <dbReference type="Google" id="ProtNLM"/>
    </source>
</evidence>
<comment type="caution">
    <text evidence="2">The sequence shown here is derived from an EMBL/GenBank/DDBJ whole genome shotgun (WGS) entry which is preliminary data.</text>
</comment>
<protein>
    <recommendedName>
        <fullName evidence="4">Pre-C2HC domain-containing protein</fullName>
    </recommendedName>
</protein>
<evidence type="ECO:0000313" key="2">
    <source>
        <dbReference type="EMBL" id="GBM94233.1"/>
    </source>
</evidence>
<organism evidence="2 3">
    <name type="scientific">Araneus ventricosus</name>
    <name type="common">Orbweaver spider</name>
    <name type="synonym">Epeira ventricosa</name>
    <dbReference type="NCBI Taxonomy" id="182803"/>
    <lineage>
        <taxon>Eukaryota</taxon>
        <taxon>Metazoa</taxon>
        <taxon>Ecdysozoa</taxon>
        <taxon>Arthropoda</taxon>
        <taxon>Chelicerata</taxon>
        <taxon>Arachnida</taxon>
        <taxon>Araneae</taxon>
        <taxon>Araneomorphae</taxon>
        <taxon>Entelegynae</taxon>
        <taxon>Araneoidea</taxon>
        <taxon>Araneidae</taxon>
        <taxon>Araneus</taxon>
    </lineage>
</organism>
<sequence length="333" mass="37662">MSEGDGVTVPTDPAMTEPDVNQMEVAPPVSSPPLTTSANLTSLLCAAEATIREPASSDPVTRCLQLSELTKQLKRLKEIKYKNFEEKFNNGSNSSKCVIDSSNIMNDSSSIIKDNSINVESVNEFSGTVAVDNSALNDVPNDKAKVNATHNNSHNKYAKLAQLPVEREVPPAPPKIQPLMVQNNNKYRETLKKLNDKFGNVKASLANEYIKVYPETAERHREMQKFCRENKINFYVIRPPSERPFKIVIKGVHPDTETNEIKKELEIAVSEIEIIKIISMKNIRSKKPMPMYMVELKKNGKEEKNFRPLEIYVLYSNSRKLQKTPRRNAMLEL</sequence>
<proteinExistence type="predicted"/>
<evidence type="ECO:0000256" key="1">
    <source>
        <dbReference type="SAM" id="MobiDB-lite"/>
    </source>
</evidence>
<keyword evidence="3" id="KW-1185">Reference proteome</keyword>
<dbReference type="AlphaFoldDB" id="A0A4Y2JV52"/>
<accession>A0A4Y2JV52</accession>
<dbReference type="Proteomes" id="UP000499080">
    <property type="component" value="Unassembled WGS sequence"/>
</dbReference>
<dbReference type="OrthoDB" id="8123891at2759"/>